<dbReference type="AlphaFoldDB" id="A0A0N8WFE6"/>
<comment type="caution">
    <text evidence="2">The sequence shown here is derived from an EMBL/GenBank/DDBJ whole genome shotgun (WGS) entry which is preliminary data.</text>
</comment>
<feature type="transmembrane region" description="Helical" evidence="1">
    <location>
        <begin position="48"/>
        <end position="71"/>
    </location>
</feature>
<dbReference type="Pfam" id="PF13160">
    <property type="entry name" value="DUF3995"/>
    <property type="match status" value="1"/>
</dbReference>
<feature type="transmembrane region" description="Helical" evidence="1">
    <location>
        <begin position="116"/>
        <end position="133"/>
    </location>
</feature>
<feature type="transmembrane region" description="Helical" evidence="1">
    <location>
        <begin position="6"/>
        <end position="27"/>
    </location>
</feature>
<keyword evidence="3" id="KW-1185">Reference proteome</keyword>
<accession>A0A0N8WFE6</accession>
<dbReference type="EMBL" id="LCTZ01000002">
    <property type="protein sequence ID" value="KQC28483.1"/>
    <property type="molecule type" value="Genomic_DNA"/>
</dbReference>
<organism evidence="2 3">
    <name type="scientific">Flagellimonas eckloniae</name>
    <dbReference type="NCBI Taxonomy" id="346185"/>
    <lineage>
        <taxon>Bacteria</taxon>
        <taxon>Pseudomonadati</taxon>
        <taxon>Bacteroidota</taxon>
        <taxon>Flavobacteriia</taxon>
        <taxon>Flavobacteriales</taxon>
        <taxon>Flavobacteriaceae</taxon>
        <taxon>Flagellimonas</taxon>
    </lineage>
</organism>
<keyword evidence="1" id="KW-0472">Membrane</keyword>
<gene>
    <name evidence="2" type="ORF">AAY42_00160</name>
</gene>
<dbReference type="OrthoDB" id="8590912at2"/>
<name>A0A0N8WFE6_9FLAO</name>
<evidence type="ECO:0000313" key="2">
    <source>
        <dbReference type="EMBL" id="KQC28483.1"/>
    </source>
</evidence>
<dbReference type="InterPro" id="IPR025058">
    <property type="entry name" value="DUF3995"/>
</dbReference>
<sequence>MGVITILISIVLIFLAVLHFYWAAFGIKDPSKIIPTRINEKRVMAPGKFGAIIVGIILLFFAFIFINKILMYIDSDWTGYVAKGIGILFIVRAFGDFKYVGFFKSAKNSKFSVLDTRYYSPLCLLLGALILILEF</sequence>
<dbReference type="Proteomes" id="UP000050827">
    <property type="component" value="Unassembled WGS sequence"/>
</dbReference>
<feature type="transmembrane region" description="Helical" evidence="1">
    <location>
        <begin position="77"/>
        <end position="95"/>
    </location>
</feature>
<evidence type="ECO:0000256" key="1">
    <source>
        <dbReference type="SAM" id="Phobius"/>
    </source>
</evidence>
<evidence type="ECO:0008006" key="4">
    <source>
        <dbReference type="Google" id="ProtNLM"/>
    </source>
</evidence>
<reference evidence="2 3" key="1">
    <citation type="submission" date="2015-04" db="EMBL/GenBank/DDBJ databases">
        <title>Complete genome of flavobacterium.</title>
        <authorList>
            <person name="Kwon Y.M."/>
            <person name="Kim S.-J."/>
        </authorList>
    </citation>
    <scope>NUCLEOTIDE SEQUENCE [LARGE SCALE GENOMIC DNA]</scope>
    <source>
        <strain evidence="2 3">DK169</strain>
    </source>
</reference>
<keyword evidence="1" id="KW-0812">Transmembrane</keyword>
<keyword evidence="1" id="KW-1133">Transmembrane helix</keyword>
<dbReference type="STRING" id="346185.AAY42_00160"/>
<proteinExistence type="predicted"/>
<protein>
    <recommendedName>
        <fullName evidence="4">DUF3995 domain-containing protein</fullName>
    </recommendedName>
</protein>
<evidence type="ECO:0000313" key="3">
    <source>
        <dbReference type="Proteomes" id="UP000050827"/>
    </source>
</evidence>
<dbReference type="RefSeq" id="WP_055391997.1">
    <property type="nucleotide sequence ID" value="NZ_LCTZ01000002.1"/>
</dbReference>